<sequence>MKEKEFDWFEKLLIITGTNLLDMKGEIQNTMKDLECEYEGVPKKIVAYKVSSKLIRNSALKAGTVGGVSGVFATVPGLGTIASIVLATTADIAILLRIQVELCYAISVAYEVNVNEDELRAITLAILGFSGSTQCVKGIAAGVTRKLIDELAENYLKIGIAKATEGVAEALIPRLIRSTFKFLPLVGVPLGASINIVSTMKLGNQARKYFSTWHDPVSLDVCVGD</sequence>
<dbReference type="EMBL" id="KU221505">
    <property type="protein sequence ID" value="AMP41557.1"/>
    <property type="molecule type" value="Genomic_DNA"/>
</dbReference>
<protein>
    <submittedName>
        <fullName evidence="1">Magnetosome protein Mad31</fullName>
    </submittedName>
</protein>
<reference evidence="1" key="1">
    <citation type="submission" date="2015-12" db="EMBL/GenBank/DDBJ databases">
        <authorList>
            <person name="Shamseldin A."/>
            <person name="Moawad H."/>
            <person name="Abd El-Rahim W.M."/>
            <person name="Sadowsky M.J."/>
        </authorList>
    </citation>
    <scope>NUCLEOTIDE SEQUENCE</scope>
</reference>
<dbReference type="Pfam" id="PF12787">
    <property type="entry name" value="EcsC"/>
    <property type="match status" value="1"/>
</dbReference>
<accession>A0A142BTW9</accession>
<evidence type="ECO:0000313" key="1">
    <source>
        <dbReference type="EMBL" id="AMP41557.1"/>
    </source>
</evidence>
<name>A0A142BTW9_9BACT</name>
<dbReference type="AlphaFoldDB" id="A0A142BTW9"/>
<proteinExistence type="predicted"/>
<dbReference type="InterPro" id="IPR024787">
    <property type="entry name" value="EcsC"/>
</dbReference>
<organism evidence="1">
    <name type="scientific">uncultured Nitrospirota bacterium</name>
    <dbReference type="NCBI Taxonomy" id="170969"/>
    <lineage>
        <taxon>Bacteria</taxon>
        <taxon>Pseudomonadati</taxon>
        <taxon>Nitrospirota</taxon>
        <taxon>environmental samples</taxon>
    </lineage>
</organism>